<dbReference type="EMBL" id="MCFL01000002">
    <property type="protein sequence ID" value="ORZ40990.1"/>
    <property type="molecule type" value="Genomic_DNA"/>
</dbReference>
<comment type="caution">
    <text evidence="2">The sequence shown here is derived from an EMBL/GenBank/DDBJ whole genome shotgun (WGS) entry which is preliminary data.</text>
</comment>
<organism evidence="2 3">
    <name type="scientific">Catenaria anguillulae PL171</name>
    <dbReference type="NCBI Taxonomy" id="765915"/>
    <lineage>
        <taxon>Eukaryota</taxon>
        <taxon>Fungi</taxon>
        <taxon>Fungi incertae sedis</taxon>
        <taxon>Blastocladiomycota</taxon>
        <taxon>Blastocladiomycetes</taxon>
        <taxon>Blastocladiales</taxon>
        <taxon>Catenariaceae</taxon>
        <taxon>Catenaria</taxon>
    </lineage>
</organism>
<name>A0A1Y2I2B7_9FUNG</name>
<feature type="compositionally biased region" description="Polar residues" evidence="1">
    <location>
        <begin position="324"/>
        <end position="333"/>
    </location>
</feature>
<dbReference type="OrthoDB" id="10254221at2759"/>
<reference evidence="2 3" key="1">
    <citation type="submission" date="2016-07" db="EMBL/GenBank/DDBJ databases">
        <title>Pervasive Adenine N6-methylation of Active Genes in Fungi.</title>
        <authorList>
            <consortium name="DOE Joint Genome Institute"/>
            <person name="Mondo S.J."/>
            <person name="Dannebaum R.O."/>
            <person name="Kuo R.C."/>
            <person name="Labutti K."/>
            <person name="Haridas S."/>
            <person name="Kuo A."/>
            <person name="Salamov A."/>
            <person name="Ahrendt S.R."/>
            <person name="Lipzen A."/>
            <person name="Sullivan W."/>
            <person name="Andreopoulos W.B."/>
            <person name="Clum A."/>
            <person name="Lindquist E."/>
            <person name="Daum C."/>
            <person name="Ramamoorthy G.K."/>
            <person name="Gryganskyi A."/>
            <person name="Culley D."/>
            <person name="Magnuson J.K."/>
            <person name="James T.Y."/>
            <person name="O'Malley M.A."/>
            <person name="Stajich J.E."/>
            <person name="Spatafora J.W."/>
            <person name="Visel A."/>
            <person name="Grigoriev I.V."/>
        </authorList>
    </citation>
    <scope>NUCLEOTIDE SEQUENCE [LARGE SCALE GENOMIC DNA]</scope>
    <source>
        <strain evidence="2 3">PL171</strain>
    </source>
</reference>
<sequence>MAPISLADLGRATSILIHHTLGSGSLPDDFKNKTVLLTGPEPLSGPMIVTAANERLPHPLTFAKLDKATGDLSDILGGPERVTKIREFFEKHVDRFLPADGERFGGAKYVHDTYDEWDEVSSRGSSLAEGYSPPRKLVSMVVRDAAKQHDRQACRQQESSIAVQCISDTHHTYFASARKPSMTTKVIGETRRSRSAHLPTTEHLLALHASMPLEALIDRLGFVKEVVDACARDARKVGEAAHVTPLSRARNRGWAWWQRWLGMCRRLMGTICETCLKPTRLIRKVVGDTEQHVTMGATSVGAAAEQHQDEEEAVVSKDAGKVEPTQQGPCVIQ</sequence>
<accession>A0A1Y2I2B7</accession>
<evidence type="ECO:0000256" key="1">
    <source>
        <dbReference type="SAM" id="MobiDB-lite"/>
    </source>
</evidence>
<gene>
    <name evidence="2" type="ORF">BCR44DRAFT_1424177</name>
</gene>
<keyword evidence="3" id="KW-1185">Reference proteome</keyword>
<protein>
    <submittedName>
        <fullName evidence="2">Uncharacterized protein</fullName>
    </submittedName>
</protein>
<feature type="region of interest" description="Disordered" evidence="1">
    <location>
        <begin position="302"/>
        <end position="333"/>
    </location>
</feature>
<dbReference type="AlphaFoldDB" id="A0A1Y2I2B7"/>
<evidence type="ECO:0000313" key="2">
    <source>
        <dbReference type="EMBL" id="ORZ40990.1"/>
    </source>
</evidence>
<evidence type="ECO:0000313" key="3">
    <source>
        <dbReference type="Proteomes" id="UP000193411"/>
    </source>
</evidence>
<proteinExistence type="predicted"/>
<dbReference type="Proteomes" id="UP000193411">
    <property type="component" value="Unassembled WGS sequence"/>
</dbReference>